<dbReference type="InterPro" id="IPR003838">
    <property type="entry name" value="ABC3_permease_C"/>
</dbReference>
<keyword evidence="3 6" id="KW-0812">Transmembrane</keyword>
<reference evidence="8 9" key="1">
    <citation type="submission" date="2020-02" db="EMBL/GenBank/DDBJ databases">
        <title>Genome sequencing for Draconibacterium sp. strain M1.</title>
        <authorList>
            <person name="Park S.-J."/>
        </authorList>
    </citation>
    <scope>NUCLEOTIDE SEQUENCE [LARGE SCALE GENOMIC DNA]</scope>
    <source>
        <strain evidence="8 9">M1</strain>
    </source>
</reference>
<dbReference type="PANTHER" id="PTHR30572:SF18">
    <property type="entry name" value="ABC-TYPE MACROLIDE FAMILY EXPORT SYSTEM PERMEASE COMPONENT 2"/>
    <property type="match status" value="1"/>
</dbReference>
<sequence>MAENRTKEIGIRKVNGARISEILTMLNRDFIKWVAIAFVIATPVAYYSMNKWLENFAYKTTLSWWIFALAGLLALGIALLTVSWQSWRAATRNPVEALRYE</sequence>
<dbReference type="AlphaFoldDB" id="A0A6C0R883"/>
<gene>
    <name evidence="8" type="ORF">G0Q07_02130</name>
</gene>
<dbReference type="GO" id="GO:0022857">
    <property type="term" value="F:transmembrane transporter activity"/>
    <property type="evidence" value="ECO:0007669"/>
    <property type="project" value="TreeGrafter"/>
</dbReference>
<evidence type="ECO:0000313" key="9">
    <source>
        <dbReference type="Proteomes" id="UP000474630"/>
    </source>
</evidence>
<name>A0A6C0R883_9BACT</name>
<organism evidence="8 9">
    <name type="scientific">Draconibacterium halophilum</name>
    <dbReference type="NCBI Taxonomy" id="2706887"/>
    <lineage>
        <taxon>Bacteria</taxon>
        <taxon>Pseudomonadati</taxon>
        <taxon>Bacteroidota</taxon>
        <taxon>Bacteroidia</taxon>
        <taxon>Marinilabiliales</taxon>
        <taxon>Prolixibacteraceae</taxon>
        <taxon>Draconibacterium</taxon>
    </lineage>
</organism>
<evidence type="ECO:0000256" key="2">
    <source>
        <dbReference type="ARBA" id="ARBA00022475"/>
    </source>
</evidence>
<proteinExistence type="predicted"/>
<evidence type="ECO:0000256" key="3">
    <source>
        <dbReference type="ARBA" id="ARBA00022692"/>
    </source>
</evidence>
<evidence type="ECO:0000256" key="1">
    <source>
        <dbReference type="ARBA" id="ARBA00004651"/>
    </source>
</evidence>
<evidence type="ECO:0000256" key="4">
    <source>
        <dbReference type="ARBA" id="ARBA00022989"/>
    </source>
</evidence>
<keyword evidence="2" id="KW-1003">Cell membrane</keyword>
<dbReference type="InterPro" id="IPR050250">
    <property type="entry name" value="Macrolide_Exporter_MacB"/>
</dbReference>
<dbReference type="Pfam" id="PF02687">
    <property type="entry name" value="FtsX"/>
    <property type="match status" value="1"/>
</dbReference>
<keyword evidence="4 6" id="KW-1133">Transmembrane helix</keyword>
<dbReference type="Proteomes" id="UP000474630">
    <property type="component" value="Chromosome"/>
</dbReference>
<keyword evidence="9" id="KW-1185">Reference proteome</keyword>
<dbReference type="GO" id="GO:0005886">
    <property type="term" value="C:plasma membrane"/>
    <property type="evidence" value="ECO:0007669"/>
    <property type="project" value="UniProtKB-SubCell"/>
</dbReference>
<dbReference type="RefSeq" id="WP_163344529.1">
    <property type="nucleotide sequence ID" value="NZ_CP048409.1"/>
</dbReference>
<accession>A0A6C0R883</accession>
<feature type="transmembrane region" description="Helical" evidence="6">
    <location>
        <begin position="61"/>
        <end position="82"/>
    </location>
</feature>
<dbReference type="KEGG" id="drc:G0Q07_02130"/>
<keyword evidence="5 6" id="KW-0472">Membrane</keyword>
<feature type="domain" description="ABC3 transporter permease C-terminal" evidence="7">
    <location>
        <begin position="2"/>
        <end position="94"/>
    </location>
</feature>
<evidence type="ECO:0000256" key="5">
    <source>
        <dbReference type="ARBA" id="ARBA00023136"/>
    </source>
</evidence>
<evidence type="ECO:0000259" key="7">
    <source>
        <dbReference type="Pfam" id="PF02687"/>
    </source>
</evidence>
<dbReference type="PANTHER" id="PTHR30572">
    <property type="entry name" value="MEMBRANE COMPONENT OF TRANSPORTER-RELATED"/>
    <property type="match status" value="1"/>
</dbReference>
<feature type="transmembrane region" description="Helical" evidence="6">
    <location>
        <begin position="30"/>
        <end position="49"/>
    </location>
</feature>
<comment type="subcellular location">
    <subcellularLocation>
        <location evidence="1">Cell membrane</location>
        <topology evidence="1">Multi-pass membrane protein</topology>
    </subcellularLocation>
</comment>
<dbReference type="EMBL" id="CP048409">
    <property type="protein sequence ID" value="QIA06598.1"/>
    <property type="molecule type" value="Genomic_DNA"/>
</dbReference>
<evidence type="ECO:0000256" key="6">
    <source>
        <dbReference type="SAM" id="Phobius"/>
    </source>
</evidence>
<evidence type="ECO:0000313" key="8">
    <source>
        <dbReference type="EMBL" id="QIA06598.1"/>
    </source>
</evidence>
<protein>
    <submittedName>
        <fullName evidence="8">FtsX-like permease family protein</fullName>
    </submittedName>
</protein>